<dbReference type="InterPro" id="IPR005502">
    <property type="entry name" value="Ribosyl_crysJ1"/>
</dbReference>
<dbReference type="PANTHER" id="PTHR16222">
    <property type="entry name" value="ADP-RIBOSYLGLYCOHYDROLASE"/>
    <property type="match status" value="1"/>
</dbReference>
<feature type="binding site" evidence="8">
    <location>
        <position position="404"/>
    </location>
    <ligand>
        <name>Mg(2+)</name>
        <dbReference type="ChEBI" id="CHEBI:18420"/>
        <label>1</label>
    </ligand>
</feature>
<organism evidence="10">
    <name type="scientific">Amphimedon queenslandica</name>
    <name type="common">Sponge</name>
    <dbReference type="NCBI Taxonomy" id="400682"/>
    <lineage>
        <taxon>Eukaryota</taxon>
        <taxon>Metazoa</taxon>
        <taxon>Porifera</taxon>
        <taxon>Demospongiae</taxon>
        <taxon>Heteroscleromorpha</taxon>
        <taxon>Haplosclerida</taxon>
        <taxon>Niphatidae</taxon>
        <taxon>Amphimedon</taxon>
    </lineage>
</organism>
<dbReference type="Proteomes" id="UP000007879">
    <property type="component" value="Unassembled WGS sequence"/>
</dbReference>
<evidence type="ECO:0000313" key="10">
    <source>
        <dbReference type="EnsemblMetazoa" id="Aqu2.1.37165_001"/>
    </source>
</evidence>
<comment type="function">
    <text evidence="3">Specifically acts as an arginine mono-ADP-ribosylhydrolase by mediating the removal of mono-ADP-ribose attached to arginine residues on proteins.</text>
</comment>
<feature type="binding site" evidence="8">
    <location>
        <position position="405"/>
    </location>
    <ligand>
        <name>Mg(2+)</name>
        <dbReference type="ChEBI" id="CHEBI:18420"/>
        <label>1</label>
    </ligand>
</feature>
<dbReference type="OMA" id="HEVAFCY"/>
<keyword evidence="8" id="KW-0460">Magnesium</keyword>
<gene>
    <name evidence="10" type="primary">100637875</name>
</gene>
<evidence type="ECO:0000256" key="3">
    <source>
        <dbReference type="ARBA" id="ARBA00049582"/>
    </source>
</evidence>
<name>A0A1X7VA37_AMPQE</name>
<keyword evidence="2" id="KW-0378">Hydrolase</keyword>
<feature type="binding site" evidence="8">
    <location>
        <position position="157"/>
    </location>
    <ligand>
        <name>Mg(2+)</name>
        <dbReference type="ChEBI" id="CHEBI:18420"/>
        <label>1</label>
    </ligand>
</feature>
<evidence type="ECO:0000256" key="6">
    <source>
        <dbReference type="ARBA" id="ARBA00049798"/>
    </source>
</evidence>
<comment type="similarity">
    <text evidence="1">Belongs to the ADP-ribosylglycohydrolase family.</text>
</comment>
<dbReference type="OrthoDB" id="10250509at2759"/>
<feature type="compositionally biased region" description="Basic and acidic residues" evidence="9">
    <location>
        <begin position="1"/>
        <end position="37"/>
    </location>
</feature>
<comment type="cofactor">
    <cofactor evidence="8">
        <name>Mg(2+)</name>
        <dbReference type="ChEBI" id="CHEBI:18420"/>
    </cofactor>
    <text evidence="8">Binds 2 magnesium ions per subunit.</text>
</comment>
<feature type="binding site" evidence="8">
    <location>
        <position position="156"/>
    </location>
    <ligand>
        <name>Mg(2+)</name>
        <dbReference type="ChEBI" id="CHEBI:18420"/>
        <label>1</label>
    </ligand>
</feature>
<evidence type="ECO:0000313" key="11">
    <source>
        <dbReference type="Proteomes" id="UP000007879"/>
    </source>
</evidence>
<dbReference type="InterPro" id="IPR036705">
    <property type="entry name" value="Ribosyl_crysJ1_sf"/>
</dbReference>
<dbReference type="EnsemblMetazoa" id="XM_003385058.3">
    <property type="protein sequence ID" value="XP_003385106.3"/>
    <property type="gene ID" value="LOC100637875"/>
</dbReference>
<evidence type="ECO:0000256" key="5">
    <source>
        <dbReference type="ARBA" id="ARBA00049773"/>
    </source>
</evidence>
<sequence>MEDSTEKEQPKEEGTLTDDDKKLLDKTTENTSEESKEAPTPASSETNPETSSDGATAKTKSNDGTTEEGQQSPLPVADDGDPKSKETLSSDQGQPPIDSKIKFKACMLLAGVGDALGYKNGAYEFCRNGPAINREVDEELGGVKNIKVNTKNWMVSDDTVMHIATAEALVSKWADDEALYTTLATKYIKCMKDMSGRAPGNTCRAATSMLRPHIRKGYVIPFNSRGGGCGAAMRAVPIGLLYNRPDQLNDLVAISIESGRMTHNHPTGYLGALAVALFVSYAYQGKPLKEWGVGLLQTLEVAWKYIEDSGNDVKDNQDHWSYFKESWEKYVDIRGIRDGKSDPVFPTPFGPQERDRFYSSISFSGWGGSSGHDAPMIAYDALLGCGNSWKELCSRAMFHGGDSDSTGIIAAACWGAMRGFEDVPECNYKNLEYRDRLEKLSKQLLEKYTSKD</sequence>
<dbReference type="SUPFAM" id="SSF101478">
    <property type="entry name" value="ADP-ribosylglycohydrolase"/>
    <property type="match status" value="1"/>
</dbReference>
<dbReference type="InParanoid" id="A0A1X7VA37"/>
<feature type="binding site" evidence="8">
    <location>
        <position position="402"/>
    </location>
    <ligand>
        <name>Mg(2+)</name>
        <dbReference type="ChEBI" id="CHEBI:18420"/>
        <label>1</label>
    </ligand>
</feature>
<dbReference type="eggNOG" id="ENOG502QPMI">
    <property type="taxonomic scope" value="Eukaryota"/>
</dbReference>
<dbReference type="KEGG" id="aqu:100637875"/>
<evidence type="ECO:0000256" key="8">
    <source>
        <dbReference type="PIRSR" id="PIRSR605502-1"/>
    </source>
</evidence>
<dbReference type="FunFam" id="1.10.4080.10:FF:000002">
    <property type="entry name" value="ADP-ribosylarginine hydrolase isoform X1"/>
    <property type="match status" value="1"/>
</dbReference>
<dbReference type="Gene3D" id="1.10.4080.10">
    <property type="entry name" value="ADP-ribosylation/Crystallin J1"/>
    <property type="match status" value="1"/>
</dbReference>
<dbReference type="GO" id="GO:0003875">
    <property type="term" value="F:ADP-ribosylarginine hydrolase activity"/>
    <property type="evidence" value="ECO:0007669"/>
    <property type="project" value="UniProtKB-EC"/>
</dbReference>
<evidence type="ECO:0000256" key="7">
    <source>
        <dbReference type="ARBA" id="ARBA00049810"/>
    </source>
</evidence>
<evidence type="ECO:0000256" key="1">
    <source>
        <dbReference type="ARBA" id="ARBA00010702"/>
    </source>
</evidence>
<protein>
    <recommendedName>
        <fullName evidence="5">ADP-ribosylhydrolase ARH1</fullName>
        <ecNumber evidence="4">3.2.2.19</ecNumber>
    </recommendedName>
    <alternativeName>
        <fullName evidence="6">ADP-ribose-L-arginine cleaving enzyme</fullName>
    </alternativeName>
    <alternativeName>
        <fullName evidence="7">[Protein ADP-ribosylarginine] hydrolase</fullName>
    </alternativeName>
</protein>
<dbReference type="AlphaFoldDB" id="A0A1X7VA37"/>
<dbReference type="EnsemblMetazoa" id="Aqu2.1.37165_001">
    <property type="protein sequence ID" value="Aqu2.1.37165_001"/>
    <property type="gene ID" value="Aqu2.1.37165"/>
</dbReference>
<feature type="compositionally biased region" description="Polar residues" evidence="9">
    <location>
        <begin position="41"/>
        <end position="73"/>
    </location>
</feature>
<reference evidence="10" key="2">
    <citation type="submission" date="2017-05" db="UniProtKB">
        <authorList>
            <consortium name="EnsemblMetazoa"/>
        </authorList>
    </citation>
    <scope>IDENTIFICATION</scope>
</reference>
<dbReference type="EC" id="3.2.2.19" evidence="4"/>
<proteinExistence type="inferred from homology"/>
<reference evidence="11" key="1">
    <citation type="journal article" date="2010" name="Nature">
        <title>The Amphimedon queenslandica genome and the evolution of animal complexity.</title>
        <authorList>
            <person name="Srivastava M."/>
            <person name="Simakov O."/>
            <person name="Chapman J."/>
            <person name="Fahey B."/>
            <person name="Gauthier M.E."/>
            <person name="Mitros T."/>
            <person name="Richards G.S."/>
            <person name="Conaco C."/>
            <person name="Dacre M."/>
            <person name="Hellsten U."/>
            <person name="Larroux C."/>
            <person name="Putnam N.H."/>
            <person name="Stanke M."/>
            <person name="Adamska M."/>
            <person name="Darling A."/>
            <person name="Degnan S.M."/>
            <person name="Oakley T.H."/>
            <person name="Plachetzki D.C."/>
            <person name="Zhai Y."/>
            <person name="Adamski M."/>
            <person name="Calcino A."/>
            <person name="Cummins S.F."/>
            <person name="Goodstein D.M."/>
            <person name="Harris C."/>
            <person name="Jackson D.J."/>
            <person name="Leys S.P."/>
            <person name="Shu S."/>
            <person name="Woodcroft B.J."/>
            <person name="Vervoort M."/>
            <person name="Kosik K.S."/>
            <person name="Manning G."/>
            <person name="Degnan B.M."/>
            <person name="Rokhsar D.S."/>
        </authorList>
    </citation>
    <scope>NUCLEOTIDE SEQUENCE [LARGE SCALE GENOMIC DNA]</scope>
</reference>
<evidence type="ECO:0000256" key="9">
    <source>
        <dbReference type="SAM" id="MobiDB-lite"/>
    </source>
</evidence>
<feature type="binding site" evidence="8">
    <location>
        <position position="158"/>
    </location>
    <ligand>
        <name>Mg(2+)</name>
        <dbReference type="ChEBI" id="CHEBI:18420"/>
        <label>1</label>
    </ligand>
</feature>
<dbReference type="PANTHER" id="PTHR16222:SF26">
    <property type="entry name" value="ADP-RIBOSYLHYDROLASE ARH1"/>
    <property type="match status" value="1"/>
</dbReference>
<evidence type="ECO:0000256" key="2">
    <source>
        <dbReference type="ARBA" id="ARBA00022801"/>
    </source>
</evidence>
<keyword evidence="11" id="KW-1185">Reference proteome</keyword>
<dbReference type="STRING" id="400682.A0A1X7VA37"/>
<dbReference type="Pfam" id="PF03747">
    <property type="entry name" value="ADP_ribosyl_GH"/>
    <property type="match status" value="1"/>
</dbReference>
<evidence type="ECO:0000256" key="4">
    <source>
        <dbReference type="ARBA" id="ARBA00049725"/>
    </source>
</evidence>
<accession>A0A1X7VA37</accession>
<dbReference type="GO" id="GO:0046872">
    <property type="term" value="F:metal ion binding"/>
    <property type="evidence" value="ECO:0007669"/>
    <property type="project" value="UniProtKB-KW"/>
</dbReference>
<keyword evidence="8" id="KW-0479">Metal-binding</keyword>
<feature type="region of interest" description="Disordered" evidence="9">
    <location>
        <begin position="1"/>
        <end position="96"/>
    </location>
</feature>
<dbReference type="InterPro" id="IPR050792">
    <property type="entry name" value="ADP-ribosylglycohydrolase"/>
</dbReference>